<feature type="domain" description="Thioesterase" evidence="1">
    <location>
        <begin position="19"/>
        <end position="73"/>
    </location>
</feature>
<evidence type="ECO:0000313" key="3">
    <source>
        <dbReference type="Proteomes" id="UP001431776"/>
    </source>
</evidence>
<gene>
    <name evidence="2" type="ORF">QJ522_20805</name>
</gene>
<evidence type="ECO:0000313" key="2">
    <source>
        <dbReference type="EMBL" id="MDI6451514.1"/>
    </source>
</evidence>
<dbReference type="EMBL" id="JASCXX010000038">
    <property type="protein sequence ID" value="MDI6451514.1"/>
    <property type="molecule type" value="Genomic_DNA"/>
</dbReference>
<dbReference type="AlphaFoldDB" id="A0AAW6U4R6"/>
<proteinExistence type="predicted"/>
<organism evidence="2 3">
    <name type="scientific">Anaerobaca lacustris</name>
    <dbReference type="NCBI Taxonomy" id="3044600"/>
    <lineage>
        <taxon>Bacteria</taxon>
        <taxon>Pseudomonadati</taxon>
        <taxon>Planctomycetota</taxon>
        <taxon>Phycisphaerae</taxon>
        <taxon>Sedimentisphaerales</taxon>
        <taxon>Anaerobacaceae</taxon>
        <taxon>Anaerobaca</taxon>
    </lineage>
</organism>
<dbReference type="Pfam" id="PF03061">
    <property type="entry name" value="4HBT"/>
    <property type="match status" value="1"/>
</dbReference>
<reference evidence="2" key="1">
    <citation type="submission" date="2023-05" db="EMBL/GenBank/DDBJ databases">
        <title>Anaerotaeda fermentans gen. nov., sp. nov., a novel anaerobic planctomycete of the new family within the order Sedimentisphaerales isolated from Taman Peninsula, Russia.</title>
        <authorList>
            <person name="Khomyakova M.A."/>
            <person name="Merkel A.Y."/>
            <person name="Slobodkin A.I."/>
        </authorList>
    </citation>
    <scope>NUCLEOTIDE SEQUENCE</scope>
    <source>
        <strain evidence="2">M17dextr</strain>
    </source>
</reference>
<dbReference type="GO" id="GO:0016790">
    <property type="term" value="F:thiolester hydrolase activity"/>
    <property type="evidence" value="ECO:0007669"/>
    <property type="project" value="UniProtKB-ARBA"/>
</dbReference>
<protein>
    <submittedName>
        <fullName evidence="2">PaaI family thioesterase</fullName>
        <ecNumber evidence="2">3.1.2.-</ecNumber>
    </submittedName>
</protein>
<name>A0AAW6U4R6_9BACT</name>
<dbReference type="EC" id="3.1.2.-" evidence="2"/>
<dbReference type="InterPro" id="IPR029069">
    <property type="entry name" value="HotDog_dom_sf"/>
</dbReference>
<comment type="caution">
    <text evidence="2">The sequence shown here is derived from an EMBL/GenBank/DDBJ whole genome shotgun (WGS) entry which is preliminary data.</text>
</comment>
<dbReference type="Proteomes" id="UP001431776">
    <property type="component" value="Unassembled WGS sequence"/>
</dbReference>
<dbReference type="SUPFAM" id="SSF54637">
    <property type="entry name" value="Thioesterase/thiol ester dehydrase-isomerase"/>
    <property type="match status" value="1"/>
</dbReference>
<accession>A0AAW6U4R6</accession>
<keyword evidence="2" id="KW-0378">Hydrolase</keyword>
<dbReference type="RefSeq" id="WP_349246922.1">
    <property type="nucleotide sequence ID" value="NZ_JASCXX010000038.1"/>
</dbReference>
<keyword evidence="3" id="KW-1185">Reference proteome</keyword>
<dbReference type="Gene3D" id="3.10.129.10">
    <property type="entry name" value="Hotdog Thioesterase"/>
    <property type="match status" value="1"/>
</dbReference>
<evidence type="ECO:0000259" key="1">
    <source>
        <dbReference type="Pfam" id="PF03061"/>
    </source>
</evidence>
<dbReference type="CDD" id="cd03443">
    <property type="entry name" value="PaaI_thioesterase"/>
    <property type="match status" value="1"/>
</dbReference>
<sequence length="105" mass="11882">MTAEFELDQSVEGYIGWPHGGITSAILDGAMTNWLFAHGLTGVTAQLNVRFRHPVKLNEPTRVTARLQRASHPLYILEALITQDSQLKVRAVGWFLHKEHHTERP</sequence>
<dbReference type="InterPro" id="IPR006683">
    <property type="entry name" value="Thioestr_dom"/>
</dbReference>